<reference evidence="2" key="2">
    <citation type="submission" date="2020-02" db="EMBL/GenBank/DDBJ databases">
        <authorList>
            <consortium name="NCBI Pathogen Detection Project"/>
        </authorList>
    </citation>
    <scope>NUCLEOTIDE SEQUENCE</scope>
    <source>
        <strain evidence="2">MA.CK_03/00002854</strain>
        <strain evidence="3">MA.CK_97/00010465</strain>
    </source>
</reference>
<dbReference type="EMBL" id="DAAUOL010000051">
    <property type="protein sequence ID" value="HAF2428670.1"/>
    <property type="molecule type" value="Genomic_DNA"/>
</dbReference>
<accession>A0A742QNR1</accession>
<sequence length="52" mass="5725">MFQIVDHFDGTQLGFCDLINRQTSQITTTGLSDADHSTSPPYLTTSDAENHP</sequence>
<organism evidence="2">
    <name type="scientific">Salmonella enterica</name>
    <name type="common">Salmonella choleraesuis</name>
    <dbReference type="NCBI Taxonomy" id="28901"/>
    <lineage>
        <taxon>Bacteria</taxon>
        <taxon>Pseudomonadati</taxon>
        <taxon>Pseudomonadota</taxon>
        <taxon>Gammaproteobacteria</taxon>
        <taxon>Enterobacterales</taxon>
        <taxon>Enterobacteriaceae</taxon>
        <taxon>Salmonella</taxon>
    </lineage>
</organism>
<protein>
    <submittedName>
        <fullName evidence="2">Uncharacterized protein</fullName>
    </submittedName>
</protein>
<evidence type="ECO:0000313" key="3">
    <source>
        <dbReference type="EMBL" id="HAF2428670.1"/>
    </source>
</evidence>
<name>A0A742QNR1_SALER</name>
<evidence type="ECO:0000256" key="1">
    <source>
        <dbReference type="SAM" id="MobiDB-lite"/>
    </source>
</evidence>
<feature type="region of interest" description="Disordered" evidence="1">
    <location>
        <begin position="28"/>
        <end position="52"/>
    </location>
</feature>
<gene>
    <name evidence="3" type="ORF">G8N33_005037</name>
    <name evidence="2" type="ORF">G9B28_005026</name>
</gene>
<evidence type="ECO:0000313" key="2">
    <source>
        <dbReference type="EMBL" id="HAF1577887.1"/>
    </source>
</evidence>
<dbReference type="AlphaFoldDB" id="A0A742QNR1"/>
<proteinExistence type="predicted"/>
<comment type="caution">
    <text evidence="2">The sequence shown here is derived from an EMBL/GenBank/DDBJ whole genome shotgun (WGS) entry which is preliminary data.</text>
</comment>
<dbReference type="EMBL" id="DAAUKG010000024">
    <property type="protein sequence ID" value="HAF1577887.1"/>
    <property type="molecule type" value="Genomic_DNA"/>
</dbReference>
<reference evidence="2" key="1">
    <citation type="journal article" date="2018" name="Genome Biol.">
        <title>SKESA: strategic k-mer extension for scrupulous assemblies.</title>
        <authorList>
            <person name="Souvorov A."/>
            <person name="Agarwala R."/>
            <person name="Lipman D.J."/>
        </authorList>
    </citation>
    <scope>NUCLEOTIDE SEQUENCE</scope>
    <source>
        <strain evidence="2">MA.CK_03/00002854</strain>
        <strain evidence="3">MA.CK_97/00010465</strain>
    </source>
</reference>